<dbReference type="AlphaFoldDB" id="A0A143DCK1"/>
<dbReference type="GeneID" id="53316260"/>
<protein>
    <submittedName>
        <fullName evidence="1">Ferredoxin</fullName>
    </submittedName>
</protein>
<accession>A0A143DCK1</accession>
<dbReference type="EMBL" id="CP014525">
    <property type="protein sequence ID" value="AMW34445.1"/>
    <property type="molecule type" value="Genomic_DNA"/>
</dbReference>
<reference evidence="1 2" key="1">
    <citation type="submission" date="2016-02" db="EMBL/GenBank/DDBJ databases">
        <title>Complete Genome of H5569, the type strain of the newly described species Haematospirillium jordaniae.</title>
        <authorList>
            <person name="Nicholson A.C."/>
            <person name="Humrighouse B.W."/>
            <person name="Loparov V."/>
            <person name="McQuiston J.R."/>
        </authorList>
    </citation>
    <scope>NUCLEOTIDE SEQUENCE [LARGE SCALE GENOMIC DNA]</scope>
    <source>
        <strain evidence="1 2">H5569</strain>
    </source>
</reference>
<gene>
    <name evidence="1" type="ORF">AY555_03740</name>
</gene>
<dbReference type="Gene3D" id="3.40.30.10">
    <property type="entry name" value="Glutaredoxin"/>
    <property type="match status" value="1"/>
</dbReference>
<dbReference type="KEGG" id="hjo:AY555_03740"/>
<dbReference type="STRING" id="1549855.AY555_03740"/>
<organism evidence="1 2">
    <name type="scientific">Haematospirillum jordaniae</name>
    <dbReference type="NCBI Taxonomy" id="1549855"/>
    <lineage>
        <taxon>Bacteria</taxon>
        <taxon>Pseudomonadati</taxon>
        <taxon>Pseudomonadota</taxon>
        <taxon>Alphaproteobacteria</taxon>
        <taxon>Rhodospirillales</taxon>
        <taxon>Novispirillaceae</taxon>
        <taxon>Haematospirillum</taxon>
    </lineage>
</organism>
<dbReference type="CDD" id="cd02980">
    <property type="entry name" value="TRX_Fd_family"/>
    <property type="match status" value="1"/>
</dbReference>
<dbReference type="RefSeq" id="WP_066133645.1">
    <property type="nucleotide sequence ID" value="NZ_CP014525.1"/>
</dbReference>
<evidence type="ECO:0000313" key="1">
    <source>
        <dbReference type="EMBL" id="AMW34445.1"/>
    </source>
</evidence>
<dbReference type="SUPFAM" id="SSF52833">
    <property type="entry name" value="Thioredoxin-like"/>
    <property type="match status" value="1"/>
</dbReference>
<keyword evidence="2" id="KW-1185">Reference proteome</keyword>
<dbReference type="InterPro" id="IPR036249">
    <property type="entry name" value="Thioredoxin-like_sf"/>
</dbReference>
<evidence type="ECO:0000313" key="2">
    <source>
        <dbReference type="Proteomes" id="UP000076066"/>
    </source>
</evidence>
<dbReference type="Proteomes" id="UP000076066">
    <property type="component" value="Chromosome"/>
</dbReference>
<name>A0A143DCK1_9PROT</name>
<dbReference type="OrthoDB" id="9800597at2"/>
<proteinExistence type="predicted"/>
<sequence>MSCPDPDLYYRIHVFICTNERPEGHSRGSCARSGAVKLRDYMKARAKELGLTDRIRTQQAGCLDRCELGPVLVIYPEGVWYAPRTRDDIDAILVNHIRDGKRVERLMLNPQDRIPADLEARQASQ</sequence>